<evidence type="ECO:0000313" key="2">
    <source>
        <dbReference type="EMBL" id="GCC36436.1"/>
    </source>
</evidence>
<name>A0A401T1A6_CHIPU</name>
<proteinExistence type="predicted"/>
<dbReference type="AlphaFoldDB" id="A0A401T1A6"/>
<feature type="region of interest" description="Disordered" evidence="1">
    <location>
        <begin position="62"/>
        <end position="92"/>
    </location>
</feature>
<evidence type="ECO:0000313" key="3">
    <source>
        <dbReference type="Proteomes" id="UP000287033"/>
    </source>
</evidence>
<reference evidence="2 3" key="1">
    <citation type="journal article" date="2018" name="Nat. Ecol. Evol.">
        <title>Shark genomes provide insights into elasmobranch evolution and the origin of vertebrates.</title>
        <authorList>
            <person name="Hara Y"/>
            <person name="Yamaguchi K"/>
            <person name="Onimaru K"/>
            <person name="Kadota M"/>
            <person name="Koyanagi M"/>
            <person name="Keeley SD"/>
            <person name="Tatsumi K"/>
            <person name="Tanaka K"/>
            <person name="Motone F"/>
            <person name="Kageyama Y"/>
            <person name="Nozu R"/>
            <person name="Adachi N"/>
            <person name="Nishimura O"/>
            <person name="Nakagawa R"/>
            <person name="Tanegashima C"/>
            <person name="Kiyatake I"/>
            <person name="Matsumoto R"/>
            <person name="Murakumo K"/>
            <person name="Nishida K"/>
            <person name="Terakita A"/>
            <person name="Kuratani S"/>
            <person name="Sato K"/>
            <person name="Hyodo S Kuraku.S."/>
        </authorList>
    </citation>
    <scope>NUCLEOTIDE SEQUENCE [LARGE SCALE GENOMIC DNA]</scope>
</reference>
<accession>A0A401T1A6</accession>
<organism evidence="2 3">
    <name type="scientific">Chiloscyllium punctatum</name>
    <name type="common">Brownbanded bambooshark</name>
    <name type="synonym">Hemiscyllium punctatum</name>
    <dbReference type="NCBI Taxonomy" id="137246"/>
    <lineage>
        <taxon>Eukaryota</taxon>
        <taxon>Metazoa</taxon>
        <taxon>Chordata</taxon>
        <taxon>Craniata</taxon>
        <taxon>Vertebrata</taxon>
        <taxon>Chondrichthyes</taxon>
        <taxon>Elasmobranchii</taxon>
        <taxon>Galeomorphii</taxon>
        <taxon>Galeoidea</taxon>
        <taxon>Orectolobiformes</taxon>
        <taxon>Hemiscylliidae</taxon>
        <taxon>Chiloscyllium</taxon>
    </lineage>
</organism>
<feature type="region of interest" description="Disordered" evidence="1">
    <location>
        <begin position="1"/>
        <end position="27"/>
    </location>
</feature>
<comment type="caution">
    <text evidence="2">The sequence shown here is derived from an EMBL/GenBank/DDBJ whole genome shotgun (WGS) entry which is preliminary data.</text>
</comment>
<evidence type="ECO:0000256" key="1">
    <source>
        <dbReference type="SAM" id="MobiDB-lite"/>
    </source>
</evidence>
<sequence length="130" mass="13936">MASSQESEYRAGRSVRGEAGSRTADGGSIGMLAMRKCQSVRGAVGYWKAHSPTVGKQVRGALSSMQDDREPVADLRSGGKWAGEGQSVRRVAGDQKANSHLVGKLPRVVWSVRRVIGSWVVEDQPGEKQA</sequence>
<protein>
    <submittedName>
        <fullName evidence="2">Uncharacterized protein</fullName>
    </submittedName>
</protein>
<keyword evidence="3" id="KW-1185">Reference proteome</keyword>
<dbReference type="Proteomes" id="UP000287033">
    <property type="component" value="Unassembled WGS sequence"/>
</dbReference>
<gene>
    <name evidence="2" type="ORF">chiPu_0014930</name>
</gene>
<dbReference type="EMBL" id="BEZZ01000830">
    <property type="protein sequence ID" value="GCC36436.1"/>
    <property type="molecule type" value="Genomic_DNA"/>
</dbReference>